<proteinExistence type="predicted"/>
<dbReference type="InterPro" id="IPR002893">
    <property type="entry name" value="Znf_MYND"/>
</dbReference>
<protein>
    <recommendedName>
        <fullName evidence="5">MYND-type domain-containing protein</fullName>
    </recommendedName>
</protein>
<dbReference type="SUPFAM" id="SSF144232">
    <property type="entry name" value="HIT/MYND zinc finger-like"/>
    <property type="match status" value="1"/>
</dbReference>
<feature type="non-terminal residue" evidence="6">
    <location>
        <position position="266"/>
    </location>
</feature>
<name>A0A166LJM5_9AGAM</name>
<evidence type="ECO:0000256" key="1">
    <source>
        <dbReference type="ARBA" id="ARBA00022723"/>
    </source>
</evidence>
<feature type="domain" description="MYND-type" evidence="5">
    <location>
        <begin position="22"/>
        <end position="64"/>
    </location>
</feature>
<evidence type="ECO:0000256" key="4">
    <source>
        <dbReference type="PROSITE-ProRule" id="PRU00134"/>
    </source>
</evidence>
<evidence type="ECO:0000256" key="2">
    <source>
        <dbReference type="ARBA" id="ARBA00022771"/>
    </source>
</evidence>
<dbReference type="GO" id="GO:0008270">
    <property type="term" value="F:zinc ion binding"/>
    <property type="evidence" value="ECO:0007669"/>
    <property type="project" value="UniProtKB-KW"/>
</dbReference>
<dbReference type="AlphaFoldDB" id="A0A166LJM5"/>
<evidence type="ECO:0000256" key="3">
    <source>
        <dbReference type="ARBA" id="ARBA00022833"/>
    </source>
</evidence>
<dbReference type="Pfam" id="PF01753">
    <property type="entry name" value="zf-MYND"/>
    <property type="match status" value="1"/>
</dbReference>
<reference evidence="6 7" key="1">
    <citation type="journal article" date="2016" name="Mol. Biol. Evol.">
        <title>Comparative Genomics of Early-Diverging Mushroom-Forming Fungi Provides Insights into the Origins of Lignocellulose Decay Capabilities.</title>
        <authorList>
            <person name="Nagy L.G."/>
            <person name="Riley R."/>
            <person name="Tritt A."/>
            <person name="Adam C."/>
            <person name="Daum C."/>
            <person name="Floudas D."/>
            <person name="Sun H."/>
            <person name="Yadav J.S."/>
            <person name="Pangilinan J."/>
            <person name="Larsson K.H."/>
            <person name="Matsuura K."/>
            <person name="Barry K."/>
            <person name="Labutti K."/>
            <person name="Kuo R."/>
            <person name="Ohm R.A."/>
            <person name="Bhattacharya S.S."/>
            <person name="Shirouzu T."/>
            <person name="Yoshinaga Y."/>
            <person name="Martin F.M."/>
            <person name="Grigoriev I.V."/>
            <person name="Hibbett D.S."/>
        </authorList>
    </citation>
    <scope>NUCLEOTIDE SEQUENCE [LARGE SCALE GENOMIC DNA]</scope>
    <source>
        <strain evidence="6 7">CBS 109695</strain>
    </source>
</reference>
<dbReference type="PROSITE" id="PS50865">
    <property type="entry name" value="ZF_MYND_2"/>
    <property type="match status" value="1"/>
</dbReference>
<evidence type="ECO:0000259" key="5">
    <source>
        <dbReference type="PROSITE" id="PS50865"/>
    </source>
</evidence>
<sequence>MNTSSDVEAFHSATPIHKHGTCDNCVKTRRCEKFDLKSCSRCLKATYCSSECQKAHWKHHKAACAQAAKDRRDLEESLKSEGRVIFPHAYADFVKWCDYYATPMKNCTLAALNLPQNPHDEKNGLLNIVLSYKDDWASRPSHKRFTVELVALPRRSDAGKFPDGMVQTVVRTLDSPPMAAAVARGEIEYGNNFYGTSIYMVMGSFRLPNSEEPLGVALFQKAFSISKEAARARTNPLWEMLFRDIVLKGTKMRFCCGKIESDVPGS</sequence>
<accession>A0A166LJM5</accession>
<keyword evidence="1" id="KW-0479">Metal-binding</keyword>
<keyword evidence="7" id="KW-1185">Reference proteome</keyword>
<gene>
    <name evidence="6" type="ORF">FIBSPDRAFT_1043173</name>
</gene>
<evidence type="ECO:0000313" key="7">
    <source>
        <dbReference type="Proteomes" id="UP000076532"/>
    </source>
</evidence>
<dbReference type="Proteomes" id="UP000076532">
    <property type="component" value="Unassembled WGS sequence"/>
</dbReference>
<dbReference type="OrthoDB" id="2945048at2759"/>
<organism evidence="6 7">
    <name type="scientific">Athelia psychrophila</name>
    <dbReference type="NCBI Taxonomy" id="1759441"/>
    <lineage>
        <taxon>Eukaryota</taxon>
        <taxon>Fungi</taxon>
        <taxon>Dikarya</taxon>
        <taxon>Basidiomycota</taxon>
        <taxon>Agaricomycotina</taxon>
        <taxon>Agaricomycetes</taxon>
        <taxon>Agaricomycetidae</taxon>
        <taxon>Atheliales</taxon>
        <taxon>Atheliaceae</taxon>
        <taxon>Athelia</taxon>
    </lineage>
</organism>
<keyword evidence="2 4" id="KW-0863">Zinc-finger</keyword>
<dbReference type="Gene3D" id="6.10.140.2220">
    <property type="match status" value="1"/>
</dbReference>
<keyword evidence="3" id="KW-0862">Zinc</keyword>
<evidence type="ECO:0000313" key="6">
    <source>
        <dbReference type="EMBL" id="KZP23026.1"/>
    </source>
</evidence>
<dbReference type="EMBL" id="KV417535">
    <property type="protein sequence ID" value="KZP23026.1"/>
    <property type="molecule type" value="Genomic_DNA"/>
</dbReference>